<evidence type="ECO:0000256" key="3">
    <source>
        <dbReference type="ARBA" id="ARBA00022559"/>
    </source>
</evidence>
<evidence type="ECO:0000256" key="8">
    <source>
        <dbReference type="ARBA" id="ARBA00032824"/>
    </source>
</evidence>
<dbReference type="PANTHER" id="PTHR42801:SF7">
    <property type="entry name" value="SLL1159 PROTEIN"/>
    <property type="match status" value="1"/>
</dbReference>
<dbReference type="InterPro" id="IPR013766">
    <property type="entry name" value="Thioredoxin_domain"/>
</dbReference>
<dbReference type="GO" id="GO:0008379">
    <property type="term" value="F:thioredoxin peroxidase activity"/>
    <property type="evidence" value="ECO:0007669"/>
    <property type="project" value="TreeGrafter"/>
</dbReference>
<keyword evidence="15" id="KW-1185">Reference proteome</keyword>
<evidence type="ECO:0000256" key="11">
    <source>
        <dbReference type="ARBA" id="ARBA00049091"/>
    </source>
</evidence>
<dbReference type="PROSITE" id="PS51352">
    <property type="entry name" value="THIOREDOXIN_2"/>
    <property type="match status" value="1"/>
</dbReference>
<dbReference type="EMBL" id="FQXG01000005">
    <property type="protein sequence ID" value="SHH95984.1"/>
    <property type="molecule type" value="Genomic_DNA"/>
</dbReference>
<sequence length="211" mass="22694">MLFKSLLAGLLALSTLAPALADNAPRQTQPAASPEAVSPLLNGMAVPAIEVQNSDGDAVSLNGLLQGKRSLVLFYRGGWCPYCNAQLAGLQEIEKELAELNIQVLALAPEPPEKLKEGEGKGNYTLLSDRNLEASYGFGLAYTLDKGTSGKYKARFGADRMKQDAQKLVVLPAPAAYLVDEKGLVQFSYVNPNYRVRVSPQLLLTAAQLME</sequence>
<accession>A0A1M5X8Z5</accession>
<keyword evidence="6" id="KW-1015">Disulfide bond</keyword>
<dbReference type="InterPro" id="IPR036249">
    <property type="entry name" value="Thioredoxin-like_sf"/>
</dbReference>
<comment type="catalytic activity">
    <reaction evidence="11">
        <text>a hydroperoxide + [thioredoxin]-dithiol = an alcohol + [thioredoxin]-disulfide + H2O</text>
        <dbReference type="Rhea" id="RHEA:62620"/>
        <dbReference type="Rhea" id="RHEA-COMP:10698"/>
        <dbReference type="Rhea" id="RHEA-COMP:10700"/>
        <dbReference type="ChEBI" id="CHEBI:15377"/>
        <dbReference type="ChEBI" id="CHEBI:29950"/>
        <dbReference type="ChEBI" id="CHEBI:30879"/>
        <dbReference type="ChEBI" id="CHEBI:35924"/>
        <dbReference type="ChEBI" id="CHEBI:50058"/>
        <dbReference type="EC" id="1.11.1.24"/>
    </reaction>
</comment>
<feature type="chain" id="PRO_5009914886" description="thioredoxin-dependent peroxiredoxin" evidence="12">
    <location>
        <begin position="22"/>
        <end position="211"/>
    </location>
</feature>
<comment type="similarity">
    <text evidence="9">Belongs to the peroxiredoxin family. BCP/PrxQ subfamily.</text>
</comment>
<proteinExistence type="inferred from homology"/>
<organism evidence="14 15">
    <name type="scientific">Ferrimonas marina</name>
    <dbReference type="NCBI Taxonomy" id="299255"/>
    <lineage>
        <taxon>Bacteria</taxon>
        <taxon>Pseudomonadati</taxon>
        <taxon>Pseudomonadota</taxon>
        <taxon>Gammaproteobacteria</taxon>
        <taxon>Alteromonadales</taxon>
        <taxon>Ferrimonadaceae</taxon>
        <taxon>Ferrimonas</taxon>
    </lineage>
</organism>
<evidence type="ECO:0000313" key="14">
    <source>
        <dbReference type="EMBL" id="SHH95984.1"/>
    </source>
</evidence>
<dbReference type="GO" id="GO:0005737">
    <property type="term" value="C:cytoplasm"/>
    <property type="evidence" value="ECO:0007669"/>
    <property type="project" value="TreeGrafter"/>
</dbReference>
<feature type="domain" description="Thioredoxin" evidence="13">
    <location>
        <begin position="40"/>
        <end position="211"/>
    </location>
</feature>
<dbReference type="Pfam" id="PF00578">
    <property type="entry name" value="AhpC-TSA"/>
    <property type="match status" value="1"/>
</dbReference>
<evidence type="ECO:0000256" key="10">
    <source>
        <dbReference type="ARBA" id="ARBA00042639"/>
    </source>
</evidence>
<keyword evidence="4" id="KW-0049">Antioxidant</keyword>
<dbReference type="OrthoDB" id="9809746at2"/>
<dbReference type="EC" id="1.11.1.24" evidence="2"/>
<keyword evidence="12" id="KW-0732">Signal</keyword>
<comment type="function">
    <text evidence="1">Thiol-specific peroxidase that catalyzes the reduction of hydrogen peroxide and organic hydroperoxides to water and alcohols, respectively. Plays a role in cell protection against oxidative stress by detoxifying peroxides and as sensor of hydrogen peroxide-mediated signaling events.</text>
</comment>
<keyword evidence="3" id="KW-0575">Peroxidase</keyword>
<name>A0A1M5X8Z5_9GAMM</name>
<evidence type="ECO:0000259" key="13">
    <source>
        <dbReference type="PROSITE" id="PS51352"/>
    </source>
</evidence>
<evidence type="ECO:0000256" key="1">
    <source>
        <dbReference type="ARBA" id="ARBA00003330"/>
    </source>
</evidence>
<dbReference type="InterPro" id="IPR050924">
    <property type="entry name" value="Peroxiredoxin_BCP/PrxQ"/>
</dbReference>
<dbReference type="STRING" id="299255.SAMN02745129_3319"/>
<evidence type="ECO:0000256" key="12">
    <source>
        <dbReference type="SAM" id="SignalP"/>
    </source>
</evidence>
<feature type="signal peptide" evidence="12">
    <location>
        <begin position="1"/>
        <end position="21"/>
    </location>
</feature>
<dbReference type="AlphaFoldDB" id="A0A1M5X8Z5"/>
<dbReference type="CDD" id="cd02970">
    <property type="entry name" value="PRX_like2"/>
    <property type="match status" value="1"/>
</dbReference>
<evidence type="ECO:0000256" key="2">
    <source>
        <dbReference type="ARBA" id="ARBA00013017"/>
    </source>
</evidence>
<dbReference type="GO" id="GO:0045454">
    <property type="term" value="P:cell redox homeostasis"/>
    <property type="evidence" value="ECO:0007669"/>
    <property type="project" value="TreeGrafter"/>
</dbReference>
<keyword evidence="5" id="KW-0560">Oxidoreductase</keyword>
<dbReference type="GO" id="GO:0034599">
    <property type="term" value="P:cellular response to oxidative stress"/>
    <property type="evidence" value="ECO:0007669"/>
    <property type="project" value="TreeGrafter"/>
</dbReference>
<dbReference type="Proteomes" id="UP000184268">
    <property type="component" value="Unassembled WGS sequence"/>
</dbReference>
<keyword evidence="7" id="KW-0676">Redox-active center</keyword>
<evidence type="ECO:0000256" key="7">
    <source>
        <dbReference type="ARBA" id="ARBA00023284"/>
    </source>
</evidence>
<gene>
    <name evidence="14" type="ORF">SAMN02745129_3319</name>
</gene>
<evidence type="ECO:0000256" key="6">
    <source>
        <dbReference type="ARBA" id="ARBA00023157"/>
    </source>
</evidence>
<dbReference type="SUPFAM" id="SSF52833">
    <property type="entry name" value="Thioredoxin-like"/>
    <property type="match status" value="1"/>
</dbReference>
<evidence type="ECO:0000256" key="4">
    <source>
        <dbReference type="ARBA" id="ARBA00022862"/>
    </source>
</evidence>
<evidence type="ECO:0000313" key="15">
    <source>
        <dbReference type="Proteomes" id="UP000184268"/>
    </source>
</evidence>
<dbReference type="InterPro" id="IPR000866">
    <property type="entry name" value="AhpC/TSA"/>
</dbReference>
<evidence type="ECO:0000256" key="5">
    <source>
        <dbReference type="ARBA" id="ARBA00023002"/>
    </source>
</evidence>
<evidence type="ECO:0000256" key="9">
    <source>
        <dbReference type="ARBA" id="ARBA00038489"/>
    </source>
</evidence>
<dbReference type="RefSeq" id="WP_067664008.1">
    <property type="nucleotide sequence ID" value="NZ_FQXG01000005.1"/>
</dbReference>
<dbReference type="Gene3D" id="3.40.30.10">
    <property type="entry name" value="Glutaredoxin"/>
    <property type="match status" value="1"/>
</dbReference>
<dbReference type="PANTHER" id="PTHR42801">
    <property type="entry name" value="THIOREDOXIN-DEPENDENT PEROXIDE REDUCTASE"/>
    <property type="match status" value="1"/>
</dbReference>
<reference evidence="14 15" key="1">
    <citation type="submission" date="2016-11" db="EMBL/GenBank/DDBJ databases">
        <authorList>
            <person name="Jaros S."/>
            <person name="Januszkiewicz K."/>
            <person name="Wedrychowicz H."/>
        </authorList>
    </citation>
    <scope>NUCLEOTIDE SEQUENCE [LARGE SCALE GENOMIC DNA]</scope>
    <source>
        <strain evidence="14 15">DSM 16917</strain>
    </source>
</reference>
<protein>
    <recommendedName>
        <fullName evidence="2">thioredoxin-dependent peroxiredoxin</fullName>
        <ecNumber evidence="2">1.11.1.24</ecNumber>
    </recommendedName>
    <alternativeName>
        <fullName evidence="8">Thioredoxin peroxidase</fullName>
    </alternativeName>
    <alternativeName>
        <fullName evidence="10">Thioredoxin-dependent peroxiredoxin Bcp</fullName>
    </alternativeName>
</protein>